<dbReference type="Proteomes" id="UP000266305">
    <property type="component" value="Unassembled WGS sequence"/>
</dbReference>
<organism evidence="1 2">
    <name type="scientific">Cereibacter sphaeroides</name>
    <name type="common">Rhodobacter sphaeroides</name>
    <dbReference type="NCBI Taxonomy" id="1063"/>
    <lineage>
        <taxon>Bacteria</taxon>
        <taxon>Pseudomonadati</taxon>
        <taxon>Pseudomonadota</taxon>
        <taxon>Alphaproteobacteria</taxon>
        <taxon>Rhodobacterales</taxon>
        <taxon>Paracoccaceae</taxon>
        <taxon>Cereibacter</taxon>
    </lineage>
</organism>
<protein>
    <submittedName>
        <fullName evidence="1">AraC family transcriptional regulator</fullName>
    </submittedName>
</protein>
<sequence length="51" mass="5685">MRPSQAAYRRLPLPPFPLPGRGSTKIVICDLNLRHGNFVLSMSRSGHRDPA</sequence>
<reference evidence="1 2" key="1">
    <citation type="submission" date="2018-08" db="EMBL/GenBank/DDBJ databases">
        <title>Draft genome sequence of Rhodobacter sphaeroides FY.</title>
        <authorList>
            <person name="Rayyan A."/>
            <person name="Meyer T.E."/>
            <person name="Kyndt J.A."/>
        </authorList>
    </citation>
    <scope>NUCLEOTIDE SEQUENCE [LARGE SCALE GENOMIC DNA]</scope>
    <source>
        <strain evidence="1 2">FY</strain>
    </source>
</reference>
<accession>A0AAX1UL68</accession>
<name>A0AAX1UL68_CERSP</name>
<proteinExistence type="predicted"/>
<evidence type="ECO:0000313" key="2">
    <source>
        <dbReference type="Proteomes" id="UP000266305"/>
    </source>
</evidence>
<dbReference type="EMBL" id="QWGP01000011">
    <property type="protein sequence ID" value="RHZ94680.1"/>
    <property type="molecule type" value="Genomic_DNA"/>
</dbReference>
<dbReference type="AlphaFoldDB" id="A0AAX1UL68"/>
<comment type="caution">
    <text evidence="1">The sequence shown here is derived from an EMBL/GenBank/DDBJ whole genome shotgun (WGS) entry which is preliminary data.</text>
</comment>
<gene>
    <name evidence="1" type="ORF">D1114_11465</name>
</gene>
<evidence type="ECO:0000313" key="1">
    <source>
        <dbReference type="EMBL" id="RHZ94680.1"/>
    </source>
</evidence>